<sequence length="547" mass="58939">MLFTAQPKYPFLANPPPQRKAAPAPIHSLSSSHFRNNIAAWAAHVQPGSPAPLSPISPRLSRSGSSTQRRASMTNSLRRSSISHSKAEPGSQTFVNILEASPTSPKNIDLTALGYTAVFVHFPNTPTSASPYVRSRRPQAEPDMPTPLSPLSKKEQPGATTSTLRRLCSIANITSRARSKSVNIPSATSSKPTSTPGAGATTKKAHEPKKTKHVHVRPPPLANDLALLQFVDGGSIEGHAKRVMRAQAKAAAGSHYMSADLAVGDVYRDEKGAMWWDQDEEFEYAHLLNSADVDMYDYEEEKGMAGWIQFDSPKREGRLAPPSPLSNLEGAGDLVRRESVSTQDSDLDVRYVVKPSEEDGVGAISRAVPGLSVLAVPLRSKTTAKHLRKPEFLVDLAAFGPRSPGPSSSFAIKSTSAQPSTAEEKSKSKARKRPAPLKIIQHSPSTKKPSNPALPTAGLPDTMCTARREFINDTFVPVINIQEVQEPFEEFGVGSPKVYDTVAGGMAATTPTARRWGLRLPQTSSSTVAKKPSRLDLRAVFGSAVRN</sequence>
<dbReference type="EMBL" id="KZ302008">
    <property type="protein sequence ID" value="PFH50227.1"/>
    <property type="molecule type" value="Genomic_DNA"/>
</dbReference>
<feature type="compositionally biased region" description="Basic residues" evidence="1">
    <location>
        <begin position="206"/>
        <end position="216"/>
    </location>
</feature>
<feature type="compositionally biased region" description="Polar residues" evidence="1">
    <location>
        <begin position="412"/>
        <end position="421"/>
    </location>
</feature>
<feature type="compositionally biased region" description="Low complexity" evidence="1">
    <location>
        <begin position="185"/>
        <end position="196"/>
    </location>
</feature>
<dbReference type="OrthoDB" id="3233731at2759"/>
<evidence type="ECO:0000313" key="3">
    <source>
        <dbReference type="Proteomes" id="UP000242287"/>
    </source>
</evidence>
<feature type="region of interest" description="Disordered" evidence="1">
    <location>
        <begin position="318"/>
        <end position="341"/>
    </location>
</feature>
<dbReference type="Proteomes" id="UP000242287">
    <property type="component" value="Unassembled WGS sequence"/>
</dbReference>
<reference evidence="2 3" key="1">
    <citation type="submission" date="2014-02" db="EMBL/GenBank/DDBJ databases">
        <title>Transposable element dynamics among asymbiotic and ectomycorrhizal Amanita fungi.</title>
        <authorList>
            <consortium name="DOE Joint Genome Institute"/>
            <person name="Hess J."/>
            <person name="Skrede I."/>
            <person name="Wolfe B."/>
            <person name="LaButti K."/>
            <person name="Ohm R.A."/>
            <person name="Grigoriev I.V."/>
            <person name="Pringle A."/>
        </authorList>
    </citation>
    <scope>NUCLEOTIDE SEQUENCE [LARGE SCALE GENOMIC DNA]</scope>
    <source>
        <strain evidence="2 3">SKay4041</strain>
    </source>
</reference>
<evidence type="ECO:0000256" key="1">
    <source>
        <dbReference type="SAM" id="MobiDB-lite"/>
    </source>
</evidence>
<feature type="region of interest" description="Disordered" evidence="1">
    <location>
        <begin position="49"/>
        <end position="88"/>
    </location>
</feature>
<feature type="region of interest" description="Disordered" evidence="1">
    <location>
        <begin position="126"/>
        <end position="162"/>
    </location>
</feature>
<feature type="compositionally biased region" description="Polar residues" evidence="1">
    <location>
        <begin position="67"/>
        <end position="88"/>
    </location>
</feature>
<dbReference type="AlphaFoldDB" id="A0A2A9NPP7"/>
<feature type="region of interest" description="Disordered" evidence="1">
    <location>
        <begin position="403"/>
        <end position="457"/>
    </location>
</feature>
<accession>A0A2A9NPP7</accession>
<gene>
    <name evidence="2" type="ORF">AMATHDRAFT_145563</name>
</gene>
<keyword evidence="3" id="KW-1185">Reference proteome</keyword>
<feature type="region of interest" description="Disordered" evidence="1">
    <location>
        <begin position="1"/>
        <end position="24"/>
    </location>
</feature>
<feature type="region of interest" description="Disordered" evidence="1">
    <location>
        <begin position="178"/>
        <end position="217"/>
    </location>
</feature>
<protein>
    <submittedName>
        <fullName evidence="2">Uncharacterized protein</fullName>
    </submittedName>
</protein>
<organism evidence="2 3">
    <name type="scientific">Amanita thiersii Skay4041</name>
    <dbReference type="NCBI Taxonomy" id="703135"/>
    <lineage>
        <taxon>Eukaryota</taxon>
        <taxon>Fungi</taxon>
        <taxon>Dikarya</taxon>
        <taxon>Basidiomycota</taxon>
        <taxon>Agaricomycotina</taxon>
        <taxon>Agaricomycetes</taxon>
        <taxon>Agaricomycetidae</taxon>
        <taxon>Agaricales</taxon>
        <taxon>Pluteineae</taxon>
        <taxon>Amanitaceae</taxon>
        <taxon>Amanita</taxon>
    </lineage>
</organism>
<name>A0A2A9NPP7_9AGAR</name>
<evidence type="ECO:0000313" key="2">
    <source>
        <dbReference type="EMBL" id="PFH50227.1"/>
    </source>
</evidence>
<proteinExistence type="predicted"/>
<feature type="compositionally biased region" description="Low complexity" evidence="1">
    <location>
        <begin position="56"/>
        <end position="66"/>
    </location>
</feature>